<proteinExistence type="predicted"/>
<comment type="caution">
    <text evidence="1">The sequence shown here is derived from an EMBL/GenBank/DDBJ whole genome shotgun (WGS) entry which is preliminary data.</text>
</comment>
<dbReference type="EMBL" id="CAJVPL010000559">
    <property type="protein sequence ID" value="CAG8509660.1"/>
    <property type="molecule type" value="Genomic_DNA"/>
</dbReference>
<evidence type="ECO:0000313" key="2">
    <source>
        <dbReference type="Proteomes" id="UP000789831"/>
    </source>
</evidence>
<sequence length="168" mass="16673">MILIKIVNPQNKADAVATDALAADGEGAWVAVNDAGAAKAAGTNAFSTLSCADVESVVKNAQAAVATLYGIAAGAAAYVDAVVNDASTTVLAIATSAGTDIDAGVNNGGVVVAFAFVAIADVDTCVFDPFAVADVDSWTAANGDAFIADLDTTVTTLGDARWNGNCIR</sequence>
<protein>
    <submittedName>
        <fullName evidence="1">395_t:CDS:1</fullName>
    </submittedName>
</protein>
<name>A0A9N8ZWP6_9GLOM</name>
<reference evidence="1" key="1">
    <citation type="submission" date="2021-06" db="EMBL/GenBank/DDBJ databases">
        <authorList>
            <person name="Kallberg Y."/>
            <person name="Tangrot J."/>
            <person name="Rosling A."/>
        </authorList>
    </citation>
    <scope>NUCLEOTIDE SEQUENCE</scope>
    <source>
        <strain evidence="1">MT106</strain>
    </source>
</reference>
<evidence type="ECO:0000313" key="1">
    <source>
        <dbReference type="EMBL" id="CAG8509660.1"/>
    </source>
</evidence>
<dbReference type="Proteomes" id="UP000789831">
    <property type="component" value="Unassembled WGS sequence"/>
</dbReference>
<keyword evidence="2" id="KW-1185">Reference proteome</keyword>
<dbReference type="AlphaFoldDB" id="A0A9N8ZWP6"/>
<organism evidence="1 2">
    <name type="scientific">Ambispora gerdemannii</name>
    <dbReference type="NCBI Taxonomy" id="144530"/>
    <lineage>
        <taxon>Eukaryota</taxon>
        <taxon>Fungi</taxon>
        <taxon>Fungi incertae sedis</taxon>
        <taxon>Mucoromycota</taxon>
        <taxon>Glomeromycotina</taxon>
        <taxon>Glomeromycetes</taxon>
        <taxon>Archaeosporales</taxon>
        <taxon>Ambisporaceae</taxon>
        <taxon>Ambispora</taxon>
    </lineage>
</organism>
<accession>A0A9N8ZWP6</accession>
<gene>
    <name evidence="1" type="ORF">AGERDE_LOCUS4674</name>
</gene>